<dbReference type="GO" id="GO:0009002">
    <property type="term" value="F:serine-type D-Ala-D-Ala carboxypeptidase activity"/>
    <property type="evidence" value="ECO:0007669"/>
    <property type="project" value="UniProtKB-EC"/>
</dbReference>
<feature type="signal peptide" evidence="11">
    <location>
        <begin position="1"/>
        <end position="29"/>
    </location>
</feature>
<evidence type="ECO:0000256" key="3">
    <source>
        <dbReference type="ARBA" id="ARBA00022801"/>
    </source>
</evidence>
<dbReference type="InterPro" id="IPR018044">
    <property type="entry name" value="Peptidase_S11"/>
</dbReference>
<keyword evidence="13" id="KW-0121">Carboxypeptidase</keyword>
<evidence type="ECO:0000259" key="12">
    <source>
        <dbReference type="Pfam" id="PF00768"/>
    </source>
</evidence>
<dbReference type="GO" id="GO:0071555">
    <property type="term" value="P:cell wall organization"/>
    <property type="evidence" value="ECO:0007669"/>
    <property type="project" value="UniProtKB-KW"/>
</dbReference>
<dbReference type="EC" id="3.4.16.4" evidence="13"/>
<evidence type="ECO:0000313" key="14">
    <source>
        <dbReference type="Proteomes" id="UP000277498"/>
    </source>
</evidence>
<dbReference type="PANTHER" id="PTHR21581:SF6">
    <property type="entry name" value="TRAFFICKING PROTEIN PARTICLE COMPLEX SUBUNIT 12"/>
    <property type="match status" value="1"/>
</dbReference>
<comment type="similarity">
    <text evidence="1 9">Belongs to the peptidase S11 family.</text>
</comment>
<keyword evidence="13" id="KW-0645">Protease</keyword>
<evidence type="ECO:0000256" key="7">
    <source>
        <dbReference type="PIRSR" id="PIRSR618044-1"/>
    </source>
</evidence>
<dbReference type="PRINTS" id="PR00725">
    <property type="entry name" value="DADACBPTASE1"/>
</dbReference>
<evidence type="ECO:0000256" key="10">
    <source>
        <dbReference type="SAM" id="MobiDB-lite"/>
    </source>
</evidence>
<evidence type="ECO:0000256" key="9">
    <source>
        <dbReference type="RuleBase" id="RU004016"/>
    </source>
</evidence>
<reference evidence="13 14" key="1">
    <citation type="submission" date="2018-11" db="EMBL/GenBank/DDBJ databases">
        <authorList>
            <person name="Criscuolo A."/>
        </authorList>
    </citation>
    <scope>NUCLEOTIDE SEQUENCE [LARGE SCALE GENOMIC DNA]</scope>
    <source>
        <strain evidence="13">ACIP111625</strain>
    </source>
</reference>
<feature type="active site" evidence="7">
    <location>
        <position position="118"/>
    </location>
</feature>
<dbReference type="EMBL" id="UXAW01000051">
    <property type="protein sequence ID" value="VDC25210.1"/>
    <property type="molecule type" value="Genomic_DNA"/>
</dbReference>
<organism evidence="13 14">
    <name type="scientific">Pseudogemmobacter humi</name>
    <dbReference type="NCBI Taxonomy" id="2483812"/>
    <lineage>
        <taxon>Bacteria</taxon>
        <taxon>Pseudomonadati</taxon>
        <taxon>Pseudomonadota</taxon>
        <taxon>Alphaproteobacteria</taxon>
        <taxon>Rhodobacterales</taxon>
        <taxon>Paracoccaceae</taxon>
        <taxon>Pseudogemmobacter</taxon>
    </lineage>
</organism>
<feature type="active site" description="Acyl-ester intermediate" evidence="7">
    <location>
        <position position="58"/>
    </location>
</feature>
<name>A0A3P5X1L3_9RHOB</name>
<keyword evidence="2 11" id="KW-0732">Signal</keyword>
<dbReference type="AlphaFoldDB" id="A0A3P5X1L3"/>
<evidence type="ECO:0000256" key="5">
    <source>
        <dbReference type="ARBA" id="ARBA00022984"/>
    </source>
</evidence>
<dbReference type="Pfam" id="PF00768">
    <property type="entry name" value="Peptidase_S11"/>
    <property type="match status" value="1"/>
</dbReference>
<feature type="chain" id="PRO_5017958142" evidence="11">
    <location>
        <begin position="30"/>
        <end position="652"/>
    </location>
</feature>
<gene>
    <name evidence="13" type="primary">dacF</name>
    <name evidence="13" type="ORF">XINFAN_01448</name>
</gene>
<proteinExistence type="inferred from homology"/>
<evidence type="ECO:0000256" key="2">
    <source>
        <dbReference type="ARBA" id="ARBA00022729"/>
    </source>
</evidence>
<dbReference type="GO" id="GO:0008360">
    <property type="term" value="P:regulation of cell shape"/>
    <property type="evidence" value="ECO:0007669"/>
    <property type="project" value="UniProtKB-KW"/>
</dbReference>
<evidence type="ECO:0000256" key="8">
    <source>
        <dbReference type="PIRSR" id="PIRSR618044-2"/>
    </source>
</evidence>
<keyword evidence="6" id="KW-0961">Cell wall biogenesis/degradation</keyword>
<feature type="domain" description="Peptidase S11 D-alanyl-D-alanine carboxypeptidase A N-terminal" evidence="12">
    <location>
        <begin position="28"/>
        <end position="250"/>
    </location>
</feature>
<accession>A0A3P5X1L3</accession>
<keyword evidence="3 13" id="KW-0378">Hydrolase</keyword>
<keyword evidence="5" id="KW-0573">Peptidoglycan synthesis</keyword>
<feature type="binding site" evidence="8">
    <location>
        <position position="221"/>
    </location>
    <ligand>
        <name>substrate</name>
    </ligand>
</feature>
<dbReference type="PANTHER" id="PTHR21581">
    <property type="entry name" value="D-ALANYL-D-ALANINE CARBOXYPEPTIDASE"/>
    <property type="match status" value="1"/>
</dbReference>
<keyword evidence="4" id="KW-0133">Cell shape</keyword>
<feature type="compositionally biased region" description="Low complexity" evidence="10">
    <location>
        <begin position="425"/>
        <end position="446"/>
    </location>
</feature>
<sequence>MASLIGRFLRTLTIVLAFFAHLAAAPVQAAPFAAIIMDARTGETLWSQNADTQLHPASLTKMMTLYITFQEIQAGRMSLDTVVTVSKHAAAQPPSRLGLKPGQKIKVRYLIRAAAIKSANDAAAALGDHIAGSESAFAQRMTRTARALGMKNSTFKNAHGLTAPGHLSSARDMTLLGRHLFYDFPQYYNIFSRRTADAGIAQVNNTNTRFLDGYEGADGIKTGYTVAAGFNLTASAKRGDKRIIATIFGGSSTAQRNAKMVELMNKGFGLAGNKVKEKRPDAAPVPDQNVIADLVAEAASGIDTPDAPGGAAKTIRVSGEVLRSPRPKPRPGAAAAPAMVAEAAAPQVPDALAAAIAEGVESAIAEAVAEPPPAGTLEAQVVALAEPAPAVAAPGEAPAGSLEAQAGALAAGAAPGGLEAQAMALAAGEAPAETPAPATDPALAGLRPQPRPEHLAQPGAAPAAETLVAEAAPAPAPVLETVAPAEEVMLAVAPAEPAPADLPFALAEPEAWEAAAEQQVTAVETVAADATAVIEEPAAPARKAPIFDSVALASAEPAAAPEEELVVISKSTSGSRGWGVAVGAYASRYEAERALLKTGLAESATLDQGLRKVTERGGKYRASFLGLSEDQADLACRRLRARGMACETMGPA</sequence>
<protein>
    <submittedName>
        <fullName evidence="13">D-alanyl-D-alanine carboxypeptidase DacF</fullName>
        <ecNumber evidence="13">3.4.16.4</ecNumber>
    </submittedName>
</protein>
<evidence type="ECO:0000256" key="1">
    <source>
        <dbReference type="ARBA" id="ARBA00007164"/>
    </source>
</evidence>
<dbReference type="InterPro" id="IPR012338">
    <property type="entry name" value="Beta-lactam/transpept-like"/>
</dbReference>
<evidence type="ECO:0000313" key="13">
    <source>
        <dbReference type="EMBL" id="VDC25210.1"/>
    </source>
</evidence>
<feature type="region of interest" description="Disordered" evidence="10">
    <location>
        <begin position="425"/>
        <end position="461"/>
    </location>
</feature>
<evidence type="ECO:0000256" key="6">
    <source>
        <dbReference type="ARBA" id="ARBA00023316"/>
    </source>
</evidence>
<keyword evidence="14" id="KW-1185">Reference proteome</keyword>
<dbReference type="SUPFAM" id="SSF56601">
    <property type="entry name" value="beta-lactamase/transpeptidase-like"/>
    <property type="match status" value="1"/>
</dbReference>
<evidence type="ECO:0000256" key="4">
    <source>
        <dbReference type="ARBA" id="ARBA00022960"/>
    </source>
</evidence>
<dbReference type="Gene3D" id="3.40.710.10">
    <property type="entry name" value="DD-peptidase/beta-lactamase superfamily"/>
    <property type="match status" value="1"/>
</dbReference>
<dbReference type="OrthoDB" id="9795979at2"/>
<dbReference type="GO" id="GO:0006508">
    <property type="term" value="P:proteolysis"/>
    <property type="evidence" value="ECO:0007669"/>
    <property type="project" value="InterPro"/>
</dbReference>
<dbReference type="InterPro" id="IPR001967">
    <property type="entry name" value="Peptidase_S11_N"/>
</dbReference>
<dbReference type="Proteomes" id="UP000277498">
    <property type="component" value="Unassembled WGS sequence"/>
</dbReference>
<feature type="active site" description="Proton acceptor" evidence="7">
    <location>
        <position position="61"/>
    </location>
</feature>
<dbReference type="RefSeq" id="WP_124085858.1">
    <property type="nucleotide sequence ID" value="NZ_UXAW01000051.1"/>
</dbReference>
<dbReference type="GO" id="GO:0009252">
    <property type="term" value="P:peptidoglycan biosynthetic process"/>
    <property type="evidence" value="ECO:0007669"/>
    <property type="project" value="UniProtKB-KW"/>
</dbReference>
<evidence type="ECO:0000256" key="11">
    <source>
        <dbReference type="SAM" id="SignalP"/>
    </source>
</evidence>